<proteinExistence type="predicted"/>
<dbReference type="Gene3D" id="2.60.120.200">
    <property type="match status" value="1"/>
</dbReference>
<dbReference type="Pfam" id="PF18962">
    <property type="entry name" value="Por_Secre_tail"/>
    <property type="match status" value="1"/>
</dbReference>
<dbReference type="RefSeq" id="WP_131474600.1">
    <property type="nucleotide sequence ID" value="NZ_SJPE01000001.1"/>
</dbReference>
<evidence type="ECO:0000313" key="4">
    <source>
        <dbReference type="EMBL" id="TBX70988.1"/>
    </source>
</evidence>
<dbReference type="NCBIfam" id="TIGR04183">
    <property type="entry name" value="Por_Secre_tail"/>
    <property type="match status" value="1"/>
</dbReference>
<dbReference type="Gene3D" id="2.60.40.10">
    <property type="entry name" value="Immunoglobulins"/>
    <property type="match status" value="3"/>
</dbReference>
<protein>
    <submittedName>
        <fullName evidence="4">T9SS type A sorting domain-containing protein</fullName>
    </submittedName>
</protein>
<dbReference type="AlphaFoldDB" id="A0A4Q9Z3J0"/>
<feature type="chain" id="PRO_5020676400" evidence="2">
    <location>
        <begin position="21"/>
        <end position="920"/>
    </location>
</feature>
<evidence type="ECO:0000313" key="5">
    <source>
        <dbReference type="Proteomes" id="UP000293300"/>
    </source>
</evidence>
<keyword evidence="1 2" id="KW-0732">Signal</keyword>
<feature type="signal peptide" evidence="2">
    <location>
        <begin position="1"/>
        <end position="20"/>
    </location>
</feature>
<name>A0A4Q9Z3J0_9FLAO</name>
<dbReference type="Proteomes" id="UP000293300">
    <property type="component" value="Unassembled WGS sequence"/>
</dbReference>
<evidence type="ECO:0000256" key="2">
    <source>
        <dbReference type="SAM" id="SignalP"/>
    </source>
</evidence>
<organism evidence="4 5">
    <name type="scientific">Flavobacterium silvisoli</name>
    <dbReference type="NCBI Taxonomy" id="2529433"/>
    <lineage>
        <taxon>Bacteria</taxon>
        <taxon>Pseudomonadati</taxon>
        <taxon>Bacteroidota</taxon>
        <taxon>Flavobacteriia</taxon>
        <taxon>Flavobacteriales</taxon>
        <taxon>Flavobacteriaceae</taxon>
        <taxon>Flavobacterium</taxon>
    </lineage>
</organism>
<dbReference type="InterPro" id="IPR026444">
    <property type="entry name" value="Secre_tail"/>
</dbReference>
<dbReference type="EMBL" id="SJPE01000001">
    <property type="protein sequence ID" value="TBX70988.1"/>
    <property type="molecule type" value="Genomic_DNA"/>
</dbReference>
<comment type="caution">
    <text evidence="4">The sequence shown here is derived from an EMBL/GenBank/DDBJ whole genome shotgun (WGS) entry which is preliminary data.</text>
</comment>
<dbReference type="NCBIfam" id="NF038128">
    <property type="entry name" value="choice_anch_J"/>
    <property type="match status" value="1"/>
</dbReference>
<dbReference type="InterPro" id="IPR013783">
    <property type="entry name" value="Ig-like_fold"/>
</dbReference>
<feature type="domain" description="Secretion system C-terminal sorting" evidence="3">
    <location>
        <begin position="851"/>
        <end position="917"/>
    </location>
</feature>
<evidence type="ECO:0000256" key="1">
    <source>
        <dbReference type="ARBA" id="ARBA00022729"/>
    </source>
</evidence>
<reference evidence="4 5" key="1">
    <citation type="submission" date="2019-02" db="EMBL/GenBank/DDBJ databases">
        <title>Flavobacterium sp. RD-2-33 isolated from forest soil.</title>
        <authorList>
            <person name="Chaudhary D.K."/>
        </authorList>
    </citation>
    <scope>NUCLEOTIDE SEQUENCE [LARGE SCALE GENOMIC DNA]</scope>
    <source>
        <strain evidence="4 5">RD-2-33</strain>
    </source>
</reference>
<keyword evidence="5" id="KW-1185">Reference proteome</keyword>
<dbReference type="OrthoDB" id="1398760at2"/>
<accession>A0A4Q9Z3J0</accession>
<evidence type="ECO:0000259" key="3">
    <source>
        <dbReference type="Pfam" id="PF18962"/>
    </source>
</evidence>
<gene>
    <name evidence="4" type="ORF">EZL74_00360</name>
</gene>
<sequence length="920" mass="97343">MKKITLLFFVLLAFASKGYAQFPQGFEGATFPPAGWTSFRGTNGLGTLQDWKLTTVSGYVSSGAQAAFVRYENVSGGLAEDWLVTPQFTVTAPNVLLAFYEAQTYDSDYGTEYTIRVSTTSPTNISSFVTIDTKTEADIPLTMTQRSVDLSAYLGQTIYVAFVMTQDDGDNWAIDDVSLEADVDAPTCAALTAPADNATDVAVGPLLNLTWDAPTTGDAPASYDVYFGTALPLTVDDLLGSFTTTSAQVDVSSYATTYYWTVIPRNLGGQATGCDTYSFTTESPSGSACLSAPFGQYPSDTFSSTVCDGVTPDDITTVGYAGEYSLMNVMNGLTYDFSSSVSTDYITISSADASTVFASGVTPVTWTATADMVVRFYTHVDDQCGSSDLDFRTRSVTCSGFTLAAPDCAVMTFPADGAVDVPQGQTVTFTWEAATTGDAASSYDVYGGTALPLTAADFIDTYTTTSADFTLTGYNTTFYWLVVAKNLAGEAVGCVPFSFTTEAAPGYCLNAPYGQYPFGSTFTNDICDGTTAQEIVSNGWAGEYSSVNVTGGLTYEFISSIPTDFITISDAGGTTSLAAGVTPLTWTATADAVVRFYTHADDQCATSQTSRSRSVICSGVTVSAPDCATLTFPTDGAVDVPVNTPITFTWDAPTTGDAPDSYDLYGGIALPLTAADLIDNYTTTSADLSVPLYNTTFYWMVVPKNLAGEATGCQVFSFTSMAAPGYCLNAYEYPEGEVFTSTVCDGVTEEEIVSDGWAGEYSSVSVVAGFTYEFLSSNPTDFITISADGGLTAAAYGTTPVTWTATADGVVRFYNHADDQCGEEAADRTRSVICFGDLATPTFNANNFKAYPNPVKDILNLSAETTISQVQVTNLLGQVVLSKNINATQGQIDVANLASGTYLVKVSSDDLVKTIKVIKQ</sequence>